<dbReference type="EMBL" id="DS113559">
    <property type="protein sequence ID" value="EAY01711.1"/>
    <property type="molecule type" value="Genomic_DNA"/>
</dbReference>
<dbReference type="VEuPathDB" id="TrichDB:TVAG_317000"/>
<accession>A2F076</accession>
<evidence type="ECO:0000313" key="5">
    <source>
        <dbReference type="Proteomes" id="UP000001542"/>
    </source>
</evidence>
<dbReference type="RefSeq" id="XP_001330407.1">
    <property type="nucleotide sequence ID" value="XM_001330372.1"/>
</dbReference>
<evidence type="ECO:0000256" key="1">
    <source>
        <dbReference type="ARBA" id="ARBA00022664"/>
    </source>
</evidence>
<sequence>MTDDEFVEDIIMGFLQADTINSHDLAEQLQSLVGDKAVPFIEKLWPLLEDAQNSETGIPSVFVEEAKRKIAERLKSNQNISNKLDESESSSSYTSSSSYNSSSSSSDAETTDLSKDQMHNNAEVKAISNQPTITQNTPIKPKILPSKPLKPPVIPPRNVKKQELKPILIENTKYPYNEENSSELKQHHSNHQHGHHHSHNRRRHDSSSSSSYSSSD</sequence>
<dbReference type="AlphaFoldDB" id="A2F076"/>
<feature type="compositionally biased region" description="Basic residues" evidence="2">
    <location>
        <begin position="187"/>
        <end position="204"/>
    </location>
</feature>
<dbReference type="Pfam" id="PF01480">
    <property type="entry name" value="PWI"/>
    <property type="match status" value="1"/>
</dbReference>
<dbReference type="OrthoDB" id="163257at2759"/>
<feature type="compositionally biased region" description="Low complexity" evidence="2">
    <location>
        <begin position="207"/>
        <end position="216"/>
    </location>
</feature>
<dbReference type="InterPro" id="IPR002483">
    <property type="entry name" value="PWI_dom"/>
</dbReference>
<organism evidence="4 5">
    <name type="scientific">Trichomonas vaginalis (strain ATCC PRA-98 / G3)</name>
    <dbReference type="NCBI Taxonomy" id="412133"/>
    <lineage>
        <taxon>Eukaryota</taxon>
        <taxon>Metamonada</taxon>
        <taxon>Parabasalia</taxon>
        <taxon>Trichomonadida</taxon>
        <taxon>Trichomonadidae</taxon>
        <taxon>Trichomonas</taxon>
    </lineage>
</organism>
<evidence type="ECO:0000313" key="4">
    <source>
        <dbReference type="EMBL" id="EAY01711.1"/>
    </source>
</evidence>
<dbReference type="InParanoid" id="A2F076"/>
<feature type="region of interest" description="Disordered" evidence="2">
    <location>
        <begin position="81"/>
        <end position="216"/>
    </location>
</feature>
<name>A2F076_TRIV3</name>
<proteinExistence type="predicted"/>
<keyword evidence="1" id="KW-0507">mRNA processing</keyword>
<reference evidence="4" key="2">
    <citation type="journal article" date="2007" name="Science">
        <title>Draft genome sequence of the sexually transmitted pathogen Trichomonas vaginalis.</title>
        <authorList>
            <person name="Carlton J.M."/>
            <person name="Hirt R.P."/>
            <person name="Silva J.C."/>
            <person name="Delcher A.L."/>
            <person name="Schatz M."/>
            <person name="Zhao Q."/>
            <person name="Wortman J.R."/>
            <person name="Bidwell S.L."/>
            <person name="Alsmark U.C.M."/>
            <person name="Besteiro S."/>
            <person name="Sicheritz-Ponten T."/>
            <person name="Noel C.J."/>
            <person name="Dacks J.B."/>
            <person name="Foster P.G."/>
            <person name="Simillion C."/>
            <person name="Van de Peer Y."/>
            <person name="Miranda-Saavedra D."/>
            <person name="Barton G.J."/>
            <person name="Westrop G.D."/>
            <person name="Mueller S."/>
            <person name="Dessi D."/>
            <person name="Fiori P.L."/>
            <person name="Ren Q."/>
            <person name="Paulsen I."/>
            <person name="Zhang H."/>
            <person name="Bastida-Corcuera F.D."/>
            <person name="Simoes-Barbosa A."/>
            <person name="Brown M.T."/>
            <person name="Hayes R.D."/>
            <person name="Mukherjee M."/>
            <person name="Okumura C.Y."/>
            <person name="Schneider R."/>
            <person name="Smith A.J."/>
            <person name="Vanacova S."/>
            <person name="Villalvazo M."/>
            <person name="Haas B.J."/>
            <person name="Pertea M."/>
            <person name="Feldblyum T.V."/>
            <person name="Utterback T.R."/>
            <person name="Shu C.L."/>
            <person name="Osoegawa K."/>
            <person name="de Jong P.J."/>
            <person name="Hrdy I."/>
            <person name="Horvathova L."/>
            <person name="Zubacova Z."/>
            <person name="Dolezal P."/>
            <person name="Malik S.B."/>
            <person name="Logsdon J.M. Jr."/>
            <person name="Henze K."/>
            <person name="Gupta A."/>
            <person name="Wang C.C."/>
            <person name="Dunne R.L."/>
            <person name="Upcroft J.A."/>
            <person name="Upcroft P."/>
            <person name="White O."/>
            <person name="Salzberg S.L."/>
            <person name="Tang P."/>
            <person name="Chiu C.-H."/>
            <person name="Lee Y.-S."/>
            <person name="Embley T.M."/>
            <person name="Coombs G.H."/>
            <person name="Mottram J.C."/>
            <person name="Tachezy J."/>
            <person name="Fraser-Liggett C.M."/>
            <person name="Johnson P.J."/>
        </authorList>
    </citation>
    <scope>NUCLEOTIDE SEQUENCE [LARGE SCALE GENOMIC DNA]</scope>
    <source>
        <strain evidence="4">G3</strain>
    </source>
</reference>
<protein>
    <recommendedName>
        <fullName evidence="3">PWI domain-containing protein</fullName>
    </recommendedName>
</protein>
<dbReference type="PROSITE" id="PS51025">
    <property type="entry name" value="PWI"/>
    <property type="match status" value="1"/>
</dbReference>
<dbReference type="VEuPathDB" id="TrichDB:TVAGG3_0985690"/>
<evidence type="ECO:0000259" key="3">
    <source>
        <dbReference type="PROSITE" id="PS51025"/>
    </source>
</evidence>
<gene>
    <name evidence="4" type="ORF">TVAG_317000</name>
</gene>
<feature type="compositionally biased region" description="Polar residues" evidence="2">
    <location>
        <begin position="127"/>
        <end position="137"/>
    </location>
</feature>
<keyword evidence="5" id="KW-1185">Reference proteome</keyword>
<feature type="compositionally biased region" description="Low complexity" evidence="2">
    <location>
        <begin position="138"/>
        <end position="147"/>
    </location>
</feature>
<dbReference type="SUPFAM" id="SSF101233">
    <property type="entry name" value="PWI domain"/>
    <property type="match status" value="1"/>
</dbReference>
<dbReference type="Proteomes" id="UP000001542">
    <property type="component" value="Unassembled WGS sequence"/>
</dbReference>
<dbReference type="InterPro" id="IPR036483">
    <property type="entry name" value="PWI_dom_sf"/>
</dbReference>
<dbReference type="SMR" id="A2F076"/>
<dbReference type="KEGG" id="tva:4759539"/>
<feature type="compositionally biased region" description="Low complexity" evidence="2">
    <location>
        <begin position="89"/>
        <end position="106"/>
    </location>
</feature>
<evidence type="ECO:0000256" key="2">
    <source>
        <dbReference type="SAM" id="MobiDB-lite"/>
    </source>
</evidence>
<feature type="domain" description="PWI" evidence="3">
    <location>
        <begin position="1"/>
        <end position="65"/>
    </location>
</feature>
<reference evidence="4" key="1">
    <citation type="submission" date="2006-10" db="EMBL/GenBank/DDBJ databases">
        <authorList>
            <person name="Amadeo P."/>
            <person name="Zhao Q."/>
            <person name="Wortman J."/>
            <person name="Fraser-Liggett C."/>
            <person name="Carlton J."/>
        </authorList>
    </citation>
    <scope>NUCLEOTIDE SEQUENCE</scope>
    <source>
        <strain evidence="4">G3</strain>
    </source>
</reference>
<dbReference type="GO" id="GO:0006397">
    <property type="term" value="P:mRNA processing"/>
    <property type="evidence" value="ECO:0007669"/>
    <property type="project" value="UniProtKB-KW"/>
</dbReference>
<dbReference type="Gene3D" id="1.20.1390.10">
    <property type="entry name" value="PWI domain"/>
    <property type="match status" value="1"/>
</dbReference>